<evidence type="ECO:0000256" key="1">
    <source>
        <dbReference type="SAM" id="MobiDB-lite"/>
    </source>
</evidence>
<name>A0A0C3F6Y5_PILCF</name>
<evidence type="ECO:0000313" key="3">
    <source>
        <dbReference type="Proteomes" id="UP000054166"/>
    </source>
</evidence>
<feature type="compositionally biased region" description="Acidic residues" evidence="1">
    <location>
        <begin position="314"/>
        <end position="347"/>
    </location>
</feature>
<dbReference type="OrthoDB" id="3257768at2759"/>
<proteinExistence type="predicted"/>
<accession>A0A0C3F6Y5</accession>
<dbReference type="Proteomes" id="UP000054166">
    <property type="component" value="Unassembled WGS sequence"/>
</dbReference>
<dbReference type="AlphaFoldDB" id="A0A0C3F6Y5"/>
<dbReference type="HOGENOM" id="CLU_003703_0_0_1"/>
<keyword evidence="3" id="KW-1185">Reference proteome</keyword>
<feature type="region of interest" description="Disordered" evidence="1">
    <location>
        <begin position="294"/>
        <end position="347"/>
    </location>
</feature>
<evidence type="ECO:0000313" key="2">
    <source>
        <dbReference type="EMBL" id="KIM80445.1"/>
    </source>
</evidence>
<organism evidence="2 3">
    <name type="scientific">Piloderma croceum (strain F 1598)</name>
    <dbReference type="NCBI Taxonomy" id="765440"/>
    <lineage>
        <taxon>Eukaryota</taxon>
        <taxon>Fungi</taxon>
        <taxon>Dikarya</taxon>
        <taxon>Basidiomycota</taxon>
        <taxon>Agaricomycotina</taxon>
        <taxon>Agaricomycetes</taxon>
        <taxon>Agaricomycetidae</taxon>
        <taxon>Atheliales</taxon>
        <taxon>Atheliaceae</taxon>
        <taxon>Piloderma</taxon>
    </lineage>
</organism>
<feature type="region of interest" description="Disordered" evidence="1">
    <location>
        <begin position="145"/>
        <end position="180"/>
    </location>
</feature>
<dbReference type="STRING" id="765440.A0A0C3F6Y5"/>
<protein>
    <submittedName>
        <fullName evidence="2">Uncharacterized protein</fullName>
    </submittedName>
</protein>
<gene>
    <name evidence="2" type="ORF">PILCRDRAFT_9627</name>
</gene>
<feature type="compositionally biased region" description="Basic and acidic residues" evidence="1">
    <location>
        <begin position="145"/>
        <end position="164"/>
    </location>
</feature>
<reference evidence="2 3" key="1">
    <citation type="submission" date="2014-04" db="EMBL/GenBank/DDBJ databases">
        <authorList>
            <consortium name="DOE Joint Genome Institute"/>
            <person name="Kuo A."/>
            <person name="Tarkka M."/>
            <person name="Buscot F."/>
            <person name="Kohler A."/>
            <person name="Nagy L.G."/>
            <person name="Floudas D."/>
            <person name="Copeland A."/>
            <person name="Barry K.W."/>
            <person name="Cichocki N."/>
            <person name="Veneault-Fourrey C."/>
            <person name="LaButti K."/>
            <person name="Lindquist E.A."/>
            <person name="Lipzen A."/>
            <person name="Lundell T."/>
            <person name="Morin E."/>
            <person name="Murat C."/>
            <person name="Sun H."/>
            <person name="Tunlid A."/>
            <person name="Henrissat B."/>
            <person name="Grigoriev I.V."/>
            <person name="Hibbett D.S."/>
            <person name="Martin F."/>
            <person name="Nordberg H.P."/>
            <person name="Cantor M.N."/>
            <person name="Hua S.X."/>
        </authorList>
    </citation>
    <scope>NUCLEOTIDE SEQUENCE [LARGE SCALE GENOMIC DNA]</scope>
    <source>
        <strain evidence="2 3">F 1598</strain>
    </source>
</reference>
<sequence length="347" mass="39828">MPAALQRLATSPAASVGDTAIELTENVPLMLPSSLSEDERATGCTPQLVTIEQQLREAQCQSSLERLRMQLHIKSQLRIYKEHNIHHQGPNTRTHGLLDRNNVKIRLQRDKYRAARQALIHLPGGTEAVKRWHKLKDCDLRCMEEKDTTSQEREKERRRVEKEKKTKKNQRQGGNTIAPGEGRREISWLWMGTATGDETDEMGMHDAIQVEWAKAWACTRRWNEEVQLLNEEMRRVLKFHKYKAQWWEDRQSRSGDLFISAGLGDGIRAYAECQAQLHRDLAIQFRGMWADFQGGGAIPAPTEDQADKIQQSEMEADGDEEVSDEEEEEEGVAVEPDWEFIAEDSVE</sequence>
<reference evidence="3" key="2">
    <citation type="submission" date="2015-01" db="EMBL/GenBank/DDBJ databases">
        <title>Evolutionary Origins and Diversification of the Mycorrhizal Mutualists.</title>
        <authorList>
            <consortium name="DOE Joint Genome Institute"/>
            <consortium name="Mycorrhizal Genomics Consortium"/>
            <person name="Kohler A."/>
            <person name="Kuo A."/>
            <person name="Nagy L.G."/>
            <person name="Floudas D."/>
            <person name="Copeland A."/>
            <person name="Barry K.W."/>
            <person name="Cichocki N."/>
            <person name="Veneault-Fourrey C."/>
            <person name="LaButti K."/>
            <person name="Lindquist E.A."/>
            <person name="Lipzen A."/>
            <person name="Lundell T."/>
            <person name="Morin E."/>
            <person name="Murat C."/>
            <person name="Riley R."/>
            <person name="Ohm R."/>
            <person name="Sun H."/>
            <person name="Tunlid A."/>
            <person name="Henrissat B."/>
            <person name="Grigoriev I.V."/>
            <person name="Hibbett D.S."/>
            <person name="Martin F."/>
        </authorList>
    </citation>
    <scope>NUCLEOTIDE SEQUENCE [LARGE SCALE GENOMIC DNA]</scope>
    <source>
        <strain evidence="3">F 1598</strain>
    </source>
</reference>
<dbReference type="InParanoid" id="A0A0C3F6Y5"/>
<dbReference type="EMBL" id="KN833004">
    <property type="protein sequence ID" value="KIM80445.1"/>
    <property type="molecule type" value="Genomic_DNA"/>
</dbReference>